<keyword evidence="1" id="KW-0472">Membrane</keyword>
<accession>A0A2G5U161</accession>
<evidence type="ECO:0008006" key="5">
    <source>
        <dbReference type="Google" id="ProtNLM"/>
    </source>
</evidence>
<proteinExistence type="predicted"/>
<dbReference type="AlphaFoldDB" id="A0A2G5U161"/>
<evidence type="ECO:0000313" key="3">
    <source>
        <dbReference type="EMBL" id="PIC33282.1"/>
    </source>
</evidence>
<feature type="signal peptide" evidence="2">
    <location>
        <begin position="1"/>
        <end position="17"/>
    </location>
</feature>
<sequence>MRIWFLCFLVFLSRGWCEKLAEVEFNLAPNSTTLKELEWDSVSSEFGNTSSSSLSIFSYVLSIQTSSSLSVFLSGSPECPRIQMADQSGSIEIEIPDDTWQSLMDCQNGDRIYVHLESFEKEAVGRVAISSERRSILRSEVTQKSEDTNGFIVSEHNPYTRKIKLQSLQDSVTISVTSENAENALEVYVTFCPTNKGILYTTSYAPNFEISLKSPRMEMYYDAYSCDSNIAFYSNSTQPTSPLIIRLESQFTINGTMTVLINGAQPLAETDVADYETGRFELNGDQTKIVELKYHPTMTNIQAYLDVLSGSILVYLSPCKAQEMDMLFGNLSTGPHRIEIDLEAMMDNTTCSLAEIDPSTVYMLLKPSSHIVTFNLWIPGQIATWHLAITIGLVLLLLTACMILIVYFGRRKTGKLAINRFPK</sequence>
<name>A0A2G5U161_9PELO</name>
<keyword evidence="1" id="KW-1133">Transmembrane helix</keyword>
<evidence type="ECO:0000256" key="2">
    <source>
        <dbReference type="SAM" id="SignalP"/>
    </source>
</evidence>
<comment type="caution">
    <text evidence="3">The sequence shown here is derived from an EMBL/GenBank/DDBJ whole genome shotgun (WGS) entry which is preliminary data.</text>
</comment>
<reference evidence="4" key="1">
    <citation type="submission" date="2017-10" db="EMBL/GenBank/DDBJ databases">
        <title>Rapid genome shrinkage in a self-fertile nematode reveals novel sperm competition proteins.</title>
        <authorList>
            <person name="Yin D."/>
            <person name="Schwarz E.M."/>
            <person name="Thomas C.G."/>
            <person name="Felde R.L."/>
            <person name="Korf I.F."/>
            <person name="Cutter A.D."/>
            <person name="Schartner C.M."/>
            <person name="Ralston E.J."/>
            <person name="Meyer B.J."/>
            <person name="Haag E.S."/>
        </authorList>
    </citation>
    <scope>NUCLEOTIDE SEQUENCE [LARGE SCALE GENOMIC DNA]</scope>
    <source>
        <strain evidence="4">JU1422</strain>
    </source>
</reference>
<protein>
    <recommendedName>
        <fullName evidence="5">CUB-like domain-containing protein</fullName>
    </recommendedName>
</protein>
<gene>
    <name evidence="3" type="primary">Cni-F36H12.17</name>
    <name evidence="3" type="synonym">Cnig_chr_IV.g13316</name>
    <name evidence="3" type="ORF">B9Z55_013316</name>
</gene>
<organism evidence="3 4">
    <name type="scientific">Caenorhabditis nigoni</name>
    <dbReference type="NCBI Taxonomy" id="1611254"/>
    <lineage>
        <taxon>Eukaryota</taxon>
        <taxon>Metazoa</taxon>
        <taxon>Ecdysozoa</taxon>
        <taxon>Nematoda</taxon>
        <taxon>Chromadorea</taxon>
        <taxon>Rhabditida</taxon>
        <taxon>Rhabditina</taxon>
        <taxon>Rhabditomorpha</taxon>
        <taxon>Rhabditoidea</taxon>
        <taxon>Rhabditidae</taxon>
        <taxon>Peloderinae</taxon>
        <taxon>Caenorhabditis</taxon>
    </lineage>
</organism>
<keyword evidence="2" id="KW-0732">Signal</keyword>
<dbReference type="EMBL" id="PDUG01000004">
    <property type="protein sequence ID" value="PIC33282.1"/>
    <property type="molecule type" value="Genomic_DNA"/>
</dbReference>
<keyword evidence="1" id="KW-0812">Transmembrane</keyword>
<feature type="chain" id="PRO_5013586288" description="CUB-like domain-containing protein" evidence="2">
    <location>
        <begin position="18"/>
        <end position="423"/>
    </location>
</feature>
<evidence type="ECO:0000313" key="4">
    <source>
        <dbReference type="Proteomes" id="UP000230233"/>
    </source>
</evidence>
<dbReference type="Proteomes" id="UP000230233">
    <property type="component" value="Chromosome IV"/>
</dbReference>
<keyword evidence="4" id="KW-1185">Reference proteome</keyword>
<evidence type="ECO:0000256" key="1">
    <source>
        <dbReference type="SAM" id="Phobius"/>
    </source>
</evidence>
<dbReference type="OrthoDB" id="5816664at2759"/>
<feature type="transmembrane region" description="Helical" evidence="1">
    <location>
        <begin position="385"/>
        <end position="408"/>
    </location>
</feature>